<name>A0AAI9A1C5_STREE</name>
<dbReference type="Pfam" id="PF01609">
    <property type="entry name" value="DDE_Tnp_1"/>
    <property type="match status" value="1"/>
</dbReference>
<dbReference type="Proteomes" id="UP000042512">
    <property type="component" value="Unassembled WGS sequence"/>
</dbReference>
<dbReference type="GO" id="GO:0003677">
    <property type="term" value="F:DNA binding"/>
    <property type="evidence" value="ECO:0007669"/>
    <property type="project" value="InterPro"/>
</dbReference>
<dbReference type="AlphaFoldDB" id="A0AAI9A1C5"/>
<dbReference type="PANTHER" id="PTHR33408:SF4">
    <property type="entry name" value="TRANSPOSASE DDE DOMAIN-CONTAINING PROTEIN"/>
    <property type="match status" value="1"/>
</dbReference>
<protein>
    <submittedName>
        <fullName evidence="2">Transposase</fullName>
    </submittedName>
</protein>
<feature type="domain" description="Transposase IS4-like" evidence="1">
    <location>
        <begin position="9"/>
        <end position="169"/>
    </location>
</feature>
<dbReference type="GO" id="GO:0004803">
    <property type="term" value="F:transposase activity"/>
    <property type="evidence" value="ECO:0007669"/>
    <property type="project" value="InterPro"/>
</dbReference>
<evidence type="ECO:0000313" key="3">
    <source>
        <dbReference type="Proteomes" id="UP000042512"/>
    </source>
</evidence>
<dbReference type="EMBL" id="CKRE01000012">
    <property type="protein sequence ID" value="CIY79503.1"/>
    <property type="molecule type" value="Genomic_DNA"/>
</dbReference>
<proteinExistence type="predicted"/>
<comment type="caution">
    <text evidence="2">The sequence shown here is derived from an EMBL/GenBank/DDBJ whole genome shotgun (WGS) entry which is preliminary data.</text>
</comment>
<dbReference type="PANTHER" id="PTHR33408">
    <property type="entry name" value="TRANSPOSASE"/>
    <property type="match status" value="1"/>
</dbReference>
<gene>
    <name evidence="2" type="ORF">ERS020485_01039</name>
</gene>
<sequence length="208" mass="23791">MYDGLIDPSEIFVDGTHIKAAANSHKYRKEMVDQQARFMSEQLAVEIDLDRKKHEKKALKPAKESEAKEKKISTTDPEYGWFHKGETKEVFAYSAQVACDKHGWALAYTVEAGNVHDSQAFPALFSKLEPFSPHYIIADSGYKTQAIAHYLLERNIIPVFPYTPPKGVKGNLRPSNFVYDASYDHYVCPENQVLSYLTTTREGYREYK</sequence>
<evidence type="ECO:0000313" key="2">
    <source>
        <dbReference type="EMBL" id="CIY79503.1"/>
    </source>
</evidence>
<reference evidence="2 3" key="1">
    <citation type="submission" date="2015-03" db="EMBL/GenBank/DDBJ databases">
        <authorList>
            <consortium name="Pathogen Informatics"/>
            <person name="Murphy D."/>
        </authorList>
    </citation>
    <scope>NUCLEOTIDE SEQUENCE [LARGE SCALE GENOMIC DNA]</scope>
    <source>
        <strain evidence="2 3">SMRU975</strain>
    </source>
</reference>
<dbReference type="GO" id="GO:0006313">
    <property type="term" value="P:DNA transposition"/>
    <property type="evidence" value="ECO:0007669"/>
    <property type="project" value="InterPro"/>
</dbReference>
<evidence type="ECO:0000259" key="1">
    <source>
        <dbReference type="Pfam" id="PF01609"/>
    </source>
</evidence>
<organism evidence="2 3">
    <name type="scientific">Streptococcus pneumoniae</name>
    <dbReference type="NCBI Taxonomy" id="1313"/>
    <lineage>
        <taxon>Bacteria</taxon>
        <taxon>Bacillati</taxon>
        <taxon>Bacillota</taxon>
        <taxon>Bacilli</taxon>
        <taxon>Lactobacillales</taxon>
        <taxon>Streptococcaceae</taxon>
        <taxon>Streptococcus</taxon>
    </lineage>
</organism>
<dbReference type="InterPro" id="IPR002559">
    <property type="entry name" value="Transposase_11"/>
</dbReference>
<accession>A0AAI9A1C5</accession>